<evidence type="ECO:0000313" key="2">
    <source>
        <dbReference type="Proteomes" id="UP000063429"/>
    </source>
</evidence>
<sequence>MAIGGEEFLSEVGALTQLCQCGVQCMRNAKDIQYADIALTSFNFTHVTSINLCEICECFLGEANILPMKSYRRSEGDEISIDIDFRRGSWHAVYRRSIMQ</sequence>
<name>A0ABN4I0T2_9BURK</name>
<accession>A0ABN4I0T2</accession>
<proteinExistence type="predicted"/>
<keyword evidence="2" id="KW-1185">Reference proteome</keyword>
<dbReference type="EMBL" id="CP011409">
    <property type="protein sequence ID" value="AKZ64601.1"/>
    <property type="molecule type" value="Genomic_DNA"/>
</dbReference>
<evidence type="ECO:0000313" key="1">
    <source>
        <dbReference type="EMBL" id="AKZ64601.1"/>
    </source>
</evidence>
<organism evidence="1 2">
    <name type="scientific">Herbaspirillum hiltneri N3</name>
    <dbReference type="NCBI Taxonomy" id="1262470"/>
    <lineage>
        <taxon>Bacteria</taxon>
        <taxon>Pseudomonadati</taxon>
        <taxon>Pseudomonadota</taxon>
        <taxon>Betaproteobacteria</taxon>
        <taxon>Burkholderiales</taxon>
        <taxon>Oxalobacteraceae</taxon>
        <taxon>Herbaspirillum</taxon>
    </lineage>
</organism>
<protein>
    <submittedName>
        <fullName evidence="1">Uncharacterized protein</fullName>
    </submittedName>
</protein>
<dbReference type="Proteomes" id="UP000063429">
    <property type="component" value="Chromosome"/>
</dbReference>
<reference evidence="2" key="1">
    <citation type="journal article" date="2015" name="Genome Announc.">
        <title>Complete Genome Sequence of Herbaspirillum hiltneri N3 (DSM 17495), Isolated from Surface-Sterilized Wheat Roots.</title>
        <authorList>
            <person name="Guizelini D."/>
            <person name="Saizaki P.M."/>
            <person name="Coimbra N.A."/>
            <person name="Weiss V.A."/>
            <person name="Faoro H."/>
            <person name="Sfeir M.Z."/>
            <person name="Baura V.A."/>
            <person name="Monteiro R.A."/>
            <person name="Chubatsu L.S."/>
            <person name="Souza E.M."/>
            <person name="Cruz L.M."/>
            <person name="Pedrosa F.O."/>
            <person name="Raittz R.T."/>
            <person name="Marchaukoski J.N."/>
            <person name="Steffens M.B."/>
        </authorList>
    </citation>
    <scope>NUCLEOTIDE SEQUENCE [LARGE SCALE GENOMIC DNA]</scope>
    <source>
        <strain evidence="2">N3</strain>
    </source>
</reference>
<gene>
    <name evidence="1" type="ORF">F506_19830</name>
</gene>